<feature type="domain" description="CCHC-type" evidence="3">
    <location>
        <begin position="204"/>
        <end position="220"/>
    </location>
</feature>
<evidence type="ECO:0000256" key="1">
    <source>
        <dbReference type="PROSITE-ProRule" id="PRU00047"/>
    </source>
</evidence>
<gene>
    <name evidence="4" type="ORF">Tco_0769938</name>
</gene>
<dbReference type="SMART" id="SM00343">
    <property type="entry name" value="ZnF_C2HC"/>
    <property type="match status" value="1"/>
</dbReference>
<dbReference type="EMBL" id="BQNB010011187">
    <property type="protein sequence ID" value="GJS87302.1"/>
    <property type="molecule type" value="Genomic_DNA"/>
</dbReference>
<keyword evidence="5" id="KW-1185">Reference proteome</keyword>
<evidence type="ECO:0000259" key="3">
    <source>
        <dbReference type="PROSITE" id="PS50158"/>
    </source>
</evidence>
<feature type="compositionally biased region" description="Polar residues" evidence="2">
    <location>
        <begin position="171"/>
        <end position="185"/>
    </location>
</feature>
<accession>A0ABQ4ZBS4</accession>
<evidence type="ECO:0000256" key="2">
    <source>
        <dbReference type="SAM" id="MobiDB-lite"/>
    </source>
</evidence>
<proteinExistence type="predicted"/>
<dbReference type="Pfam" id="PF00098">
    <property type="entry name" value="zf-CCHC"/>
    <property type="match status" value="1"/>
</dbReference>
<dbReference type="InterPro" id="IPR001878">
    <property type="entry name" value="Znf_CCHC"/>
</dbReference>
<reference evidence="4" key="1">
    <citation type="journal article" date="2022" name="Int. J. Mol. Sci.">
        <title>Draft Genome of Tanacetum Coccineum: Genomic Comparison of Closely Related Tanacetum-Family Plants.</title>
        <authorList>
            <person name="Yamashiro T."/>
            <person name="Shiraishi A."/>
            <person name="Nakayama K."/>
            <person name="Satake H."/>
        </authorList>
    </citation>
    <scope>NUCLEOTIDE SEQUENCE</scope>
</reference>
<organism evidence="4 5">
    <name type="scientific">Tanacetum coccineum</name>
    <dbReference type="NCBI Taxonomy" id="301880"/>
    <lineage>
        <taxon>Eukaryota</taxon>
        <taxon>Viridiplantae</taxon>
        <taxon>Streptophyta</taxon>
        <taxon>Embryophyta</taxon>
        <taxon>Tracheophyta</taxon>
        <taxon>Spermatophyta</taxon>
        <taxon>Magnoliopsida</taxon>
        <taxon>eudicotyledons</taxon>
        <taxon>Gunneridae</taxon>
        <taxon>Pentapetalae</taxon>
        <taxon>asterids</taxon>
        <taxon>campanulids</taxon>
        <taxon>Asterales</taxon>
        <taxon>Asteraceae</taxon>
        <taxon>Asteroideae</taxon>
        <taxon>Anthemideae</taxon>
        <taxon>Anthemidinae</taxon>
        <taxon>Tanacetum</taxon>
    </lineage>
</organism>
<keyword evidence="1" id="KW-0862">Zinc</keyword>
<dbReference type="Proteomes" id="UP001151760">
    <property type="component" value="Unassembled WGS sequence"/>
</dbReference>
<sequence>MKVRLLRECNQDPLAFVANQHITPISLQTRNQSFIQQSSASTTVSTISGRSSSSHHNTHATYPISFQSSVPPSYPYQSQMNHQTLSVPQIAYQSPQVSTQPMTELPLVDSGFDVPVFSPGDDPIACLNKAMAFLIVVASSRFLSTNNKLRTSSNPRNQSTIQDGRVTMQEVQGRQGQSYSGTGYKSNATSSGGNNASGQARVVKCYNCQGEGHMARQCTQPK</sequence>
<keyword evidence="1" id="KW-0863">Zinc-finger</keyword>
<dbReference type="SUPFAM" id="SSF57756">
    <property type="entry name" value="Retrovirus zinc finger-like domains"/>
    <property type="match status" value="1"/>
</dbReference>
<dbReference type="Gene3D" id="4.10.60.10">
    <property type="entry name" value="Zinc finger, CCHC-type"/>
    <property type="match status" value="1"/>
</dbReference>
<reference evidence="4" key="2">
    <citation type="submission" date="2022-01" db="EMBL/GenBank/DDBJ databases">
        <authorList>
            <person name="Yamashiro T."/>
            <person name="Shiraishi A."/>
            <person name="Satake H."/>
            <person name="Nakayama K."/>
        </authorList>
    </citation>
    <scope>NUCLEOTIDE SEQUENCE</scope>
</reference>
<feature type="compositionally biased region" description="Low complexity" evidence="2">
    <location>
        <begin position="186"/>
        <end position="197"/>
    </location>
</feature>
<keyword evidence="1" id="KW-0479">Metal-binding</keyword>
<name>A0ABQ4ZBS4_9ASTR</name>
<protein>
    <submittedName>
        <fullName evidence="4">Integrase, catalytic region, zinc finger, CCHC-type containing protein</fullName>
    </submittedName>
</protein>
<feature type="region of interest" description="Disordered" evidence="2">
    <location>
        <begin position="171"/>
        <end position="197"/>
    </location>
</feature>
<evidence type="ECO:0000313" key="5">
    <source>
        <dbReference type="Proteomes" id="UP001151760"/>
    </source>
</evidence>
<dbReference type="PROSITE" id="PS50158">
    <property type="entry name" value="ZF_CCHC"/>
    <property type="match status" value="1"/>
</dbReference>
<feature type="region of interest" description="Disordered" evidence="2">
    <location>
        <begin position="45"/>
        <end position="64"/>
    </location>
</feature>
<comment type="caution">
    <text evidence="4">The sequence shown here is derived from an EMBL/GenBank/DDBJ whole genome shotgun (WGS) entry which is preliminary data.</text>
</comment>
<feature type="compositionally biased region" description="Low complexity" evidence="2">
    <location>
        <begin position="45"/>
        <end position="55"/>
    </location>
</feature>
<evidence type="ECO:0000313" key="4">
    <source>
        <dbReference type="EMBL" id="GJS87302.1"/>
    </source>
</evidence>
<dbReference type="InterPro" id="IPR036875">
    <property type="entry name" value="Znf_CCHC_sf"/>
</dbReference>